<dbReference type="InterPro" id="IPR027417">
    <property type="entry name" value="P-loop_NTPase"/>
</dbReference>
<dbReference type="Pfam" id="PF04548">
    <property type="entry name" value="AIG1"/>
    <property type="match status" value="1"/>
</dbReference>
<evidence type="ECO:0000313" key="6">
    <source>
        <dbReference type="EMBL" id="CAK0890181.1"/>
    </source>
</evidence>
<evidence type="ECO:0000256" key="1">
    <source>
        <dbReference type="ARBA" id="ARBA00022741"/>
    </source>
</evidence>
<dbReference type="PANTHER" id="PTHR10903:SF184">
    <property type="entry name" value="GTP-BINDING PROTEIN A"/>
    <property type="match status" value="1"/>
</dbReference>
<feature type="region of interest" description="Disordered" evidence="4">
    <location>
        <begin position="1"/>
        <end position="33"/>
    </location>
</feature>
<dbReference type="PROSITE" id="PS51720">
    <property type="entry name" value="G_AIG1"/>
    <property type="match status" value="1"/>
</dbReference>
<evidence type="ECO:0000313" key="7">
    <source>
        <dbReference type="Proteomes" id="UP001189429"/>
    </source>
</evidence>
<accession>A0ABN9WVC7</accession>
<dbReference type="PANTHER" id="PTHR10903">
    <property type="entry name" value="GTPASE, IMAP FAMILY MEMBER-RELATED"/>
    <property type="match status" value="1"/>
</dbReference>
<dbReference type="EMBL" id="CAUYUJ010019313">
    <property type="protein sequence ID" value="CAK0890181.1"/>
    <property type="molecule type" value="Genomic_DNA"/>
</dbReference>
<dbReference type="Proteomes" id="UP001189429">
    <property type="component" value="Unassembled WGS sequence"/>
</dbReference>
<dbReference type="Gene3D" id="3.40.50.300">
    <property type="entry name" value="P-loop containing nucleotide triphosphate hydrolases"/>
    <property type="match status" value="1"/>
</dbReference>
<gene>
    <name evidence="6" type="ORF">PCOR1329_LOCUS70478</name>
</gene>
<proteinExistence type="predicted"/>
<organism evidence="6 7">
    <name type="scientific">Prorocentrum cordatum</name>
    <dbReference type="NCBI Taxonomy" id="2364126"/>
    <lineage>
        <taxon>Eukaryota</taxon>
        <taxon>Sar</taxon>
        <taxon>Alveolata</taxon>
        <taxon>Dinophyceae</taxon>
        <taxon>Prorocentrales</taxon>
        <taxon>Prorocentraceae</taxon>
        <taxon>Prorocentrum</taxon>
    </lineage>
</organism>
<name>A0ABN9WVC7_9DINO</name>
<reference evidence="6" key="1">
    <citation type="submission" date="2023-10" db="EMBL/GenBank/DDBJ databases">
        <authorList>
            <person name="Chen Y."/>
            <person name="Shah S."/>
            <person name="Dougan E. K."/>
            <person name="Thang M."/>
            <person name="Chan C."/>
        </authorList>
    </citation>
    <scope>NUCLEOTIDE SEQUENCE [LARGE SCALE GENOMIC DNA]</scope>
</reference>
<keyword evidence="7" id="KW-1185">Reference proteome</keyword>
<comment type="caution">
    <text evidence="6">The sequence shown here is derived from an EMBL/GenBank/DDBJ whole genome shotgun (WGS) entry which is preliminary data.</text>
</comment>
<feature type="compositionally biased region" description="Low complexity" evidence="4">
    <location>
        <begin position="9"/>
        <end position="23"/>
    </location>
</feature>
<dbReference type="InterPro" id="IPR045058">
    <property type="entry name" value="GIMA/IAN/Toc"/>
</dbReference>
<protein>
    <recommendedName>
        <fullName evidence="5">AIG1-type G domain-containing protein</fullName>
    </recommendedName>
</protein>
<feature type="region of interest" description="Disordered" evidence="4">
    <location>
        <begin position="386"/>
        <end position="406"/>
    </location>
</feature>
<keyword evidence="2" id="KW-0342">GTP-binding</keyword>
<evidence type="ECO:0000259" key="5">
    <source>
        <dbReference type="PROSITE" id="PS51720"/>
    </source>
</evidence>
<evidence type="ECO:0000256" key="4">
    <source>
        <dbReference type="SAM" id="MobiDB-lite"/>
    </source>
</evidence>
<evidence type="ECO:0000256" key="2">
    <source>
        <dbReference type="ARBA" id="ARBA00023134"/>
    </source>
</evidence>
<dbReference type="SUPFAM" id="SSF52540">
    <property type="entry name" value="P-loop containing nucleoside triphosphate hydrolases"/>
    <property type="match status" value="1"/>
</dbReference>
<dbReference type="InterPro" id="IPR006703">
    <property type="entry name" value="G_AIG1"/>
</dbReference>
<keyword evidence="1" id="KW-0547">Nucleotide-binding</keyword>
<feature type="domain" description="AIG1-type G" evidence="5">
    <location>
        <begin position="37"/>
        <end position="241"/>
    </location>
</feature>
<keyword evidence="3" id="KW-0175">Coiled coil</keyword>
<sequence>MPQEPGSFPRSMSRPMSPNAARAAPPPRSARGVADAAGKLTMVMVGPTGQGKSTLGNLVAGGGKGFAPFTTSDDFDSETMEAAHADFAYDLQTFRAIDTIGFLDTRMDKTQNMDKFAGFADRAPGGIDVLLFVLKKGRFTEQSLGQIAAFRAIAGEEALRHTLLVFTHCGNETNESLRDRCSNTSNTHLRAAMGSCVGVIGVDSFAQGRKGDRDALLQEIKHVIKANGGHKYDNASISEARERRAELQERIIRHLSQERRDAMEEKLDGLYHGRFTFMQVHRAVEEAIEREERQRKEEEERLSLQALLHAAASEAQAWKEVARNVLKAQAGQQQSAFAACCGPAAPATYDACEVTVAEPAIRPPKPYGGYGGGGYGGYGGQSGVLGNAPDSRGGWAPIKYDRPRSP</sequence>
<feature type="coiled-coil region" evidence="3">
    <location>
        <begin position="237"/>
        <end position="308"/>
    </location>
</feature>
<evidence type="ECO:0000256" key="3">
    <source>
        <dbReference type="SAM" id="Coils"/>
    </source>
</evidence>